<reference evidence="13" key="1">
    <citation type="submission" date="2020-08" db="EMBL/GenBank/DDBJ databases">
        <title>Genome public.</title>
        <authorList>
            <person name="Liu C."/>
            <person name="Sun Q."/>
        </authorList>
    </citation>
    <scope>NUCLEOTIDE SEQUENCE</scope>
    <source>
        <strain evidence="13">NSJ-42</strain>
    </source>
</reference>
<sequence>MSNTIKLNIIAPGRSPITEEIISLITENSSGQIEFMRGHAPIISSTIPTISRIKTADGAEKKIFTATGIVRVKDNIIDFCVDSMNYKEEIDLRRAEESKERAEKRLKQKENIDILRAEKSLARAIARITLAQG</sequence>
<gene>
    <name evidence="9" type="primary">atpC</name>
    <name evidence="13" type="ORF">H8R92_07670</name>
</gene>
<feature type="coiled-coil region" evidence="10">
    <location>
        <begin position="85"/>
        <end position="112"/>
    </location>
</feature>
<dbReference type="Gene3D" id="2.60.15.10">
    <property type="entry name" value="F0F1 ATP synthase delta/epsilon subunit, N-terminal"/>
    <property type="match status" value="1"/>
</dbReference>
<evidence type="ECO:0000259" key="11">
    <source>
        <dbReference type="Pfam" id="PF00401"/>
    </source>
</evidence>
<dbReference type="InterPro" id="IPR036771">
    <property type="entry name" value="ATPsynth_dsu/esu_N"/>
</dbReference>
<dbReference type="PANTHER" id="PTHR13822:SF10">
    <property type="entry name" value="ATP SYNTHASE EPSILON CHAIN, CHLOROPLASTIC"/>
    <property type="match status" value="1"/>
</dbReference>
<keyword evidence="8 9" id="KW-0066">ATP synthesis</keyword>
<dbReference type="RefSeq" id="WP_022211312.1">
    <property type="nucleotide sequence ID" value="NZ_JACOOQ010000011.1"/>
</dbReference>
<dbReference type="GO" id="GO:0005524">
    <property type="term" value="F:ATP binding"/>
    <property type="evidence" value="ECO:0007669"/>
    <property type="project" value="UniProtKB-UniRule"/>
</dbReference>
<evidence type="ECO:0000256" key="5">
    <source>
        <dbReference type="ARBA" id="ARBA00023065"/>
    </source>
</evidence>
<evidence type="ECO:0000256" key="2">
    <source>
        <dbReference type="ARBA" id="ARBA00005712"/>
    </source>
</evidence>
<dbReference type="GO" id="GO:0046933">
    <property type="term" value="F:proton-transporting ATP synthase activity, rotational mechanism"/>
    <property type="evidence" value="ECO:0007669"/>
    <property type="project" value="UniProtKB-UniRule"/>
</dbReference>
<feature type="domain" description="ATP synthase F1 complex delta/epsilon subunit N-terminal" evidence="12">
    <location>
        <begin position="5"/>
        <end position="83"/>
    </location>
</feature>
<keyword evidence="5 9" id="KW-0406">Ion transport</keyword>
<keyword evidence="4 9" id="KW-1003">Cell membrane</keyword>
<evidence type="ECO:0000259" key="12">
    <source>
        <dbReference type="Pfam" id="PF02823"/>
    </source>
</evidence>
<keyword evidence="14" id="KW-1185">Reference proteome</keyword>
<proteinExistence type="inferred from homology"/>
<keyword evidence="3 9" id="KW-0813">Transport</keyword>
<dbReference type="PANTHER" id="PTHR13822">
    <property type="entry name" value="ATP SYNTHASE DELTA/EPSILON CHAIN"/>
    <property type="match status" value="1"/>
</dbReference>
<evidence type="ECO:0000313" key="13">
    <source>
        <dbReference type="EMBL" id="MBC5640313.1"/>
    </source>
</evidence>
<accession>A0A8I0DLM3</accession>
<keyword evidence="6 9" id="KW-0472">Membrane</keyword>
<keyword evidence="7 9" id="KW-0139">CF(1)</keyword>
<dbReference type="HAMAP" id="MF_00530">
    <property type="entry name" value="ATP_synth_epsil_bac"/>
    <property type="match status" value="1"/>
</dbReference>
<keyword evidence="9" id="KW-0375">Hydrogen ion transport</keyword>
<dbReference type="EMBL" id="JACOOQ010000011">
    <property type="protein sequence ID" value="MBC5640313.1"/>
    <property type="molecule type" value="Genomic_DNA"/>
</dbReference>
<dbReference type="GO" id="GO:0005886">
    <property type="term" value="C:plasma membrane"/>
    <property type="evidence" value="ECO:0007669"/>
    <property type="project" value="UniProtKB-SubCell"/>
</dbReference>
<dbReference type="InterPro" id="IPR020546">
    <property type="entry name" value="ATP_synth_F1_dsu/esu_N"/>
</dbReference>
<keyword evidence="10" id="KW-0175">Coiled coil</keyword>
<dbReference type="Gene3D" id="1.20.5.440">
    <property type="entry name" value="ATP synthase delta/epsilon subunit, C-terminal domain"/>
    <property type="match status" value="1"/>
</dbReference>
<evidence type="ECO:0000256" key="3">
    <source>
        <dbReference type="ARBA" id="ARBA00022448"/>
    </source>
</evidence>
<evidence type="ECO:0000256" key="7">
    <source>
        <dbReference type="ARBA" id="ARBA00023196"/>
    </source>
</evidence>
<evidence type="ECO:0000256" key="6">
    <source>
        <dbReference type="ARBA" id="ARBA00023136"/>
    </source>
</evidence>
<comment type="subcellular location">
    <subcellularLocation>
        <location evidence="1 9">Cell membrane</location>
        <topology evidence="1 9">Peripheral membrane protein</topology>
    </subcellularLocation>
</comment>
<evidence type="ECO:0000256" key="8">
    <source>
        <dbReference type="ARBA" id="ARBA00023310"/>
    </source>
</evidence>
<dbReference type="CDD" id="cd12152">
    <property type="entry name" value="F1-ATPase_delta"/>
    <property type="match status" value="1"/>
</dbReference>
<organism evidence="13 14">
    <name type="scientific">Clostridium lentum</name>
    <dbReference type="NCBI Taxonomy" id="2763037"/>
    <lineage>
        <taxon>Bacteria</taxon>
        <taxon>Bacillati</taxon>
        <taxon>Bacillota</taxon>
        <taxon>Clostridia</taxon>
        <taxon>Eubacteriales</taxon>
        <taxon>Clostridiaceae</taxon>
        <taxon>Clostridium</taxon>
    </lineage>
</organism>
<dbReference type="InterPro" id="IPR001469">
    <property type="entry name" value="ATP_synth_F1_dsu/esu"/>
</dbReference>
<dbReference type="SUPFAM" id="SSF51344">
    <property type="entry name" value="Epsilon subunit of F1F0-ATP synthase N-terminal domain"/>
    <property type="match status" value="1"/>
</dbReference>
<evidence type="ECO:0000256" key="4">
    <source>
        <dbReference type="ARBA" id="ARBA00022475"/>
    </source>
</evidence>
<comment type="similarity">
    <text evidence="2 9">Belongs to the ATPase epsilon chain family.</text>
</comment>
<name>A0A8I0DLM3_9CLOT</name>
<dbReference type="GO" id="GO:0045259">
    <property type="term" value="C:proton-transporting ATP synthase complex"/>
    <property type="evidence" value="ECO:0007669"/>
    <property type="project" value="UniProtKB-KW"/>
</dbReference>
<dbReference type="Pfam" id="PF02823">
    <property type="entry name" value="ATP-synt_DE_N"/>
    <property type="match status" value="1"/>
</dbReference>
<comment type="function">
    <text evidence="9">Produces ATP from ADP in the presence of a proton gradient across the membrane.</text>
</comment>
<protein>
    <recommendedName>
        <fullName evidence="9">ATP synthase epsilon chain</fullName>
    </recommendedName>
    <alternativeName>
        <fullName evidence="9">ATP synthase F1 sector epsilon subunit</fullName>
    </alternativeName>
    <alternativeName>
        <fullName evidence="9">F-ATPase epsilon subunit</fullName>
    </alternativeName>
</protein>
<evidence type="ECO:0000256" key="9">
    <source>
        <dbReference type="HAMAP-Rule" id="MF_00530"/>
    </source>
</evidence>
<evidence type="ECO:0000256" key="1">
    <source>
        <dbReference type="ARBA" id="ARBA00004202"/>
    </source>
</evidence>
<dbReference type="AlphaFoldDB" id="A0A8I0DLM3"/>
<evidence type="ECO:0000313" key="14">
    <source>
        <dbReference type="Proteomes" id="UP000662088"/>
    </source>
</evidence>
<comment type="caution">
    <text evidence="13">The sequence shown here is derived from an EMBL/GenBank/DDBJ whole genome shotgun (WGS) entry which is preliminary data.</text>
</comment>
<dbReference type="InterPro" id="IPR020547">
    <property type="entry name" value="ATP_synth_F1_esu_C"/>
</dbReference>
<dbReference type="Pfam" id="PF00401">
    <property type="entry name" value="ATP-synt_DE"/>
    <property type="match status" value="1"/>
</dbReference>
<dbReference type="Proteomes" id="UP000662088">
    <property type="component" value="Unassembled WGS sequence"/>
</dbReference>
<comment type="subunit">
    <text evidence="9">F-type ATPases have 2 components, CF(1) - the catalytic core - and CF(0) - the membrane proton channel. CF(1) has five subunits: alpha(3), beta(3), gamma(1), delta(1), epsilon(1). CF(0) has three main subunits: a, b and c.</text>
</comment>
<feature type="domain" description="ATP synthase epsilon subunit C-terminal" evidence="11">
    <location>
        <begin position="88"/>
        <end position="132"/>
    </location>
</feature>
<dbReference type="SUPFAM" id="SSF46604">
    <property type="entry name" value="Epsilon subunit of F1F0-ATP synthase C-terminal domain"/>
    <property type="match status" value="1"/>
</dbReference>
<evidence type="ECO:0000256" key="10">
    <source>
        <dbReference type="SAM" id="Coils"/>
    </source>
</evidence>
<dbReference type="InterPro" id="IPR036794">
    <property type="entry name" value="ATP_F1_dsu/esu_C_sf"/>
</dbReference>